<dbReference type="Pfam" id="PF05569">
    <property type="entry name" value="Peptidase_M56"/>
    <property type="match status" value="1"/>
</dbReference>
<dbReference type="InterPro" id="IPR001460">
    <property type="entry name" value="PCN-bd_Tpept"/>
</dbReference>
<reference evidence="5" key="2">
    <citation type="submission" date="2020-09" db="EMBL/GenBank/DDBJ databases">
        <authorList>
            <person name="Sun Q."/>
            <person name="Zhou Y."/>
        </authorList>
    </citation>
    <scope>NUCLEOTIDE SEQUENCE</scope>
    <source>
        <strain evidence="5">CGMCC 1.12754</strain>
    </source>
</reference>
<dbReference type="GO" id="GO:0008658">
    <property type="term" value="F:penicillin binding"/>
    <property type="evidence" value="ECO:0007669"/>
    <property type="project" value="InterPro"/>
</dbReference>
<dbReference type="PANTHER" id="PTHR34978:SF3">
    <property type="entry name" value="SLR0241 PROTEIN"/>
    <property type="match status" value="1"/>
</dbReference>
<evidence type="ECO:0000256" key="1">
    <source>
        <dbReference type="ARBA" id="ARBA00011075"/>
    </source>
</evidence>
<protein>
    <submittedName>
        <fullName evidence="5">BlaR1 family beta-lactam sensor/signal transducer</fullName>
    </submittedName>
</protein>
<dbReference type="SUPFAM" id="SSF56601">
    <property type="entry name" value="beta-lactamase/transpeptidase-like"/>
    <property type="match status" value="1"/>
</dbReference>
<reference evidence="5" key="1">
    <citation type="journal article" date="2014" name="Int. J. Syst. Evol. Microbiol.">
        <title>Complete genome sequence of Corynebacterium casei LMG S-19264T (=DSM 44701T), isolated from a smear-ripened cheese.</title>
        <authorList>
            <consortium name="US DOE Joint Genome Institute (JGI-PGF)"/>
            <person name="Walter F."/>
            <person name="Albersmeier A."/>
            <person name="Kalinowski J."/>
            <person name="Ruckert C."/>
        </authorList>
    </citation>
    <scope>NUCLEOTIDE SEQUENCE</scope>
    <source>
        <strain evidence="5">CGMCC 1.12754</strain>
    </source>
</reference>
<dbReference type="NCBIfam" id="NF000326">
    <property type="entry name" value="blaR1_generic"/>
    <property type="match status" value="1"/>
</dbReference>
<keyword evidence="2" id="KW-0472">Membrane</keyword>
<feature type="transmembrane region" description="Helical" evidence="2">
    <location>
        <begin position="221"/>
        <end position="240"/>
    </location>
</feature>
<evidence type="ECO:0000313" key="6">
    <source>
        <dbReference type="Proteomes" id="UP000622860"/>
    </source>
</evidence>
<feature type="transmembrane region" description="Helical" evidence="2">
    <location>
        <begin position="112"/>
        <end position="133"/>
    </location>
</feature>
<feature type="transmembrane region" description="Helical" evidence="2">
    <location>
        <begin position="6"/>
        <end position="23"/>
    </location>
</feature>
<keyword evidence="2" id="KW-1133">Transmembrane helix</keyword>
<dbReference type="AlphaFoldDB" id="A0A917MAI8"/>
<dbReference type="InterPro" id="IPR008756">
    <property type="entry name" value="Peptidase_M56"/>
</dbReference>
<dbReference type="InterPro" id="IPR012338">
    <property type="entry name" value="Beta-lactam/transpept-like"/>
</dbReference>
<dbReference type="Proteomes" id="UP000622860">
    <property type="component" value="Unassembled WGS sequence"/>
</dbReference>
<evidence type="ECO:0000256" key="2">
    <source>
        <dbReference type="SAM" id="Phobius"/>
    </source>
</evidence>
<gene>
    <name evidence="5" type="primary">blaR</name>
    <name evidence="5" type="ORF">GCM10011398_37430</name>
</gene>
<dbReference type="PANTHER" id="PTHR34978">
    <property type="entry name" value="POSSIBLE SENSOR-TRANSDUCER PROTEIN BLAR"/>
    <property type="match status" value="1"/>
</dbReference>
<dbReference type="RefSeq" id="WP_188456900.1">
    <property type="nucleotide sequence ID" value="NZ_BMFR01000029.1"/>
</dbReference>
<accession>A0A917MAI8</accession>
<evidence type="ECO:0000313" key="5">
    <source>
        <dbReference type="EMBL" id="GGG87980.1"/>
    </source>
</evidence>
<organism evidence="5 6">
    <name type="scientific">Virgibacillus oceani</name>
    <dbReference type="NCBI Taxonomy" id="1479511"/>
    <lineage>
        <taxon>Bacteria</taxon>
        <taxon>Bacillati</taxon>
        <taxon>Bacillota</taxon>
        <taxon>Bacilli</taxon>
        <taxon>Bacillales</taxon>
        <taxon>Bacillaceae</taxon>
        <taxon>Virgibacillus</taxon>
    </lineage>
</organism>
<feature type="domain" description="Peptidase M56" evidence="4">
    <location>
        <begin position="11"/>
        <end position="303"/>
    </location>
</feature>
<sequence>MTFTNFVISFIVSSFTIGIIMLLKKIFHKQLSAKWQYNLWYFLLFALTLPFLPNDLINIGSHFNSPDSNQSYNLSPSSAATVEAHGNNLNWMRDFTLSVQRFSPEFLNSLTAGIWILGMIILIVLTIHAWLTLNTIRSTTSQLKNKKVLQLFVQCKKELNISGKLIVGESRHAKSPMTFGLLKTYVVLPKNFDEWLSMEDIKYIFLHELNHYKYKDITTNYLMVIFQILYWFNPLVWFAFREMKLDREIACDNAVLHSLEEDCYAKYGNTIINFADKSSKLRGFALANQLNGSKEQLKKRIQRIAAFSKESKLLKMKSIAVFMLVGALVFTQIPLVTVMAGDNDRYDFNSERVMYEDLNNYFNDYAGSFVMYDKHADQYHIYNKDQSELRVSPDSTYKIYSALFGLESSIITTNNTTLKWDGEQYPYTSWNTDQDLTAALTNSVNWYFQELDKRLELDTIKENLRKIDYGNYDVSGGVKQFWLESSLKISPIEQVQLLKNFYTNQFGFQEKNVQTIKNALLLEEKNGARLSGKTGTGTVNGKQINGWFIGYVETGNNTYFFAANIQNENKSSGSKAAEITLSILNDKGIY</sequence>
<feature type="domain" description="Penicillin-binding protein transpeptidase" evidence="3">
    <location>
        <begin position="382"/>
        <end position="584"/>
    </location>
</feature>
<comment type="caution">
    <text evidence="5">The sequence shown here is derived from an EMBL/GenBank/DDBJ whole genome shotgun (WGS) entry which is preliminary data.</text>
</comment>
<dbReference type="Pfam" id="PF00905">
    <property type="entry name" value="Transpeptidase"/>
    <property type="match status" value="1"/>
</dbReference>
<dbReference type="Gene3D" id="3.40.710.10">
    <property type="entry name" value="DD-peptidase/beta-lactamase superfamily"/>
    <property type="match status" value="1"/>
</dbReference>
<comment type="similarity">
    <text evidence="1">Belongs to the peptidase M56 family.</text>
</comment>
<evidence type="ECO:0000259" key="4">
    <source>
        <dbReference type="Pfam" id="PF05569"/>
    </source>
</evidence>
<name>A0A917MAI8_9BACI</name>
<evidence type="ECO:0000259" key="3">
    <source>
        <dbReference type="Pfam" id="PF00905"/>
    </source>
</evidence>
<keyword evidence="2" id="KW-0812">Transmembrane</keyword>
<dbReference type="InterPro" id="IPR052173">
    <property type="entry name" value="Beta-lactam_resp_regulator"/>
</dbReference>
<feature type="transmembrane region" description="Helical" evidence="2">
    <location>
        <begin position="319"/>
        <end position="340"/>
    </location>
</feature>
<dbReference type="EMBL" id="BMFR01000029">
    <property type="protein sequence ID" value="GGG87980.1"/>
    <property type="molecule type" value="Genomic_DNA"/>
</dbReference>
<feature type="transmembrane region" description="Helical" evidence="2">
    <location>
        <begin position="35"/>
        <end position="52"/>
    </location>
</feature>
<keyword evidence="6" id="KW-1185">Reference proteome</keyword>
<proteinExistence type="inferred from homology"/>
<dbReference type="CDD" id="cd07341">
    <property type="entry name" value="M56_BlaR1_MecR1_like"/>
    <property type="match status" value="1"/>
</dbReference>